<dbReference type="InterPro" id="IPR012902">
    <property type="entry name" value="N_methyl_site"/>
</dbReference>
<evidence type="ECO:0000313" key="8">
    <source>
        <dbReference type="EMBL" id="AIR88134.1"/>
    </source>
</evidence>
<name>A0A089WLZ7_9PSED</name>
<evidence type="ECO:0000256" key="3">
    <source>
        <dbReference type="ARBA" id="ARBA00022481"/>
    </source>
</evidence>
<dbReference type="KEGG" id="psw:LK03_02235"/>
<dbReference type="GO" id="GO:0015628">
    <property type="term" value="P:protein secretion by the type II secretion system"/>
    <property type="evidence" value="ECO:0007669"/>
    <property type="project" value="InterPro"/>
</dbReference>
<dbReference type="GO" id="GO:0009289">
    <property type="term" value="C:pilus"/>
    <property type="evidence" value="ECO:0007669"/>
    <property type="project" value="InterPro"/>
</dbReference>
<reference evidence="8 9" key="1">
    <citation type="submission" date="2014-09" db="EMBL/GenBank/DDBJ databases">
        <authorList>
            <person name="Chan K.-G."/>
        </authorList>
    </citation>
    <scope>NUCLEOTIDE SEQUENCE [LARGE SCALE GENOMIC DNA]</scope>
    <source>
        <strain evidence="8 9">ND07</strain>
    </source>
</reference>
<comment type="subunit">
    <text evidence="2">The pili are polar flexible filaments of about 5.4 nanometers diameter and 2.5 micrometers average length; they consist of only a single polypeptide chain arranged in a helical configuration of five subunits per turn in the assembled pilus.</text>
</comment>
<keyword evidence="7" id="KW-1133">Transmembrane helix</keyword>
<sequence length="137" mass="14121">MQQQRGITLIELMIVVAIIGILATIAIPSYTSHQARSKASAALLEISALKTPLELRLNDGKDTTSVTDLGGQPTTTHCAITATGNAANATASLQCTLAQAPASVLGKTLTLTRTPTGWSCTTTIEEDLAPNGCTPSS</sequence>
<dbReference type="NCBIfam" id="TIGR02532">
    <property type="entry name" value="IV_pilin_GFxxxE"/>
    <property type="match status" value="1"/>
</dbReference>
<gene>
    <name evidence="8" type="ORF">LK03_02235</name>
</gene>
<dbReference type="Proteomes" id="UP000029493">
    <property type="component" value="Chromosome"/>
</dbReference>
<keyword evidence="7" id="KW-0812">Transmembrane</keyword>
<keyword evidence="6" id="KW-0281">Fimbrium</keyword>
<dbReference type="STRING" id="157783.LK03_02235"/>
<keyword evidence="5" id="KW-1015">Disulfide bond</keyword>
<dbReference type="InterPro" id="IPR001082">
    <property type="entry name" value="Pilin"/>
</dbReference>
<feature type="disulfide bond" evidence="5">
    <location>
        <begin position="120"/>
        <end position="133"/>
    </location>
</feature>
<dbReference type="PROSITE" id="PS00409">
    <property type="entry name" value="PROKAR_NTER_METHYL"/>
    <property type="match status" value="1"/>
</dbReference>
<evidence type="ECO:0000256" key="1">
    <source>
        <dbReference type="ARBA" id="ARBA00005233"/>
    </source>
</evidence>
<comment type="similarity">
    <text evidence="1 6">Belongs to the N-Me-Phe pilin family.</text>
</comment>
<dbReference type="InterPro" id="IPR045584">
    <property type="entry name" value="Pilin-like"/>
</dbReference>
<evidence type="ECO:0000256" key="5">
    <source>
        <dbReference type="PIRSR" id="PIRSR600983-52"/>
    </source>
</evidence>
<dbReference type="Pfam" id="PF07963">
    <property type="entry name" value="N_methyl"/>
    <property type="match status" value="1"/>
</dbReference>
<protein>
    <recommendedName>
        <fullName evidence="4">Pilin</fullName>
    </recommendedName>
</protein>
<dbReference type="InterPro" id="IPR000983">
    <property type="entry name" value="Bac_GSPG_pilin"/>
</dbReference>
<evidence type="ECO:0000256" key="2">
    <source>
        <dbReference type="ARBA" id="ARBA00011156"/>
    </source>
</evidence>
<dbReference type="Pfam" id="PF00114">
    <property type="entry name" value="Pilin"/>
    <property type="match status" value="1"/>
</dbReference>
<dbReference type="GO" id="GO:0007155">
    <property type="term" value="P:cell adhesion"/>
    <property type="evidence" value="ECO:0007669"/>
    <property type="project" value="InterPro"/>
</dbReference>
<keyword evidence="3" id="KW-0488">Methylation</keyword>
<dbReference type="GO" id="GO:0015627">
    <property type="term" value="C:type II protein secretion system complex"/>
    <property type="evidence" value="ECO:0007669"/>
    <property type="project" value="InterPro"/>
</dbReference>
<dbReference type="PRINTS" id="PR00813">
    <property type="entry name" value="BCTERIALGSPG"/>
</dbReference>
<evidence type="ECO:0000256" key="4">
    <source>
        <dbReference type="ARBA" id="ARBA00029638"/>
    </source>
</evidence>
<evidence type="ECO:0000313" key="9">
    <source>
        <dbReference type="Proteomes" id="UP000029493"/>
    </source>
</evidence>
<dbReference type="OrthoDB" id="115249at2"/>
<keyword evidence="9" id="KW-1185">Reference proteome</keyword>
<dbReference type="eggNOG" id="COG4969">
    <property type="taxonomic scope" value="Bacteria"/>
</dbReference>
<dbReference type="PANTHER" id="PTHR30093">
    <property type="entry name" value="GENERAL SECRETION PATHWAY PROTEIN G"/>
    <property type="match status" value="1"/>
</dbReference>
<dbReference type="EMBL" id="CP009455">
    <property type="protein sequence ID" value="AIR88134.1"/>
    <property type="molecule type" value="Genomic_DNA"/>
</dbReference>
<accession>A0A089WLZ7</accession>
<evidence type="ECO:0000256" key="7">
    <source>
        <dbReference type="SAM" id="Phobius"/>
    </source>
</evidence>
<dbReference type="PANTHER" id="PTHR30093:SF34">
    <property type="entry name" value="PREPILIN PEPTIDASE-DEPENDENT PROTEIN D"/>
    <property type="match status" value="1"/>
</dbReference>
<feature type="transmembrane region" description="Helical" evidence="7">
    <location>
        <begin position="12"/>
        <end position="30"/>
    </location>
</feature>
<dbReference type="Gene3D" id="3.30.700.10">
    <property type="entry name" value="Glycoprotein, Type 4 Pilin"/>
    <property type="match status" value="1"/>
</dbReference>
<dbReference type="SUPFAM" id="SSF54523">
    <property type="entry name" value="Pili subunits"/>
    <property type="match status" value="1"/>
</dbReference>
<dbReference type="AlphaFoldDB" id="A0A089WLZ7"/>
<proteinExistence type="inferred from homology"/>
<evidence type="ECO:0000256" key="6">
    <source>
        <dbReference type="RuleBase" id="RU000389"/>
    </source>
</evidence>
<dbReference type="RefSeq" id="WP_038410885.1">
    <property type="nucleotide sequence ID" value="NZ_CP009455.1"/>
</dbReference>
<organism evidence="8 9">
    <name type="scientific">Pseudomonas cremoricolorata</name>
    <dbReference type="NCBI Taxonomy" id="157783"/>
    <lineage>
        <taxon>Bacteria</taxon>
        <taxon>Pseudomonadati</taxon>
        <taxon>Pseudomonadota</taxon>
        <taxon>Gammaproteobacteria</taxon>
        <taxon>Pseudomonadales</taxon>
        <taxon>Pseudomonadaceae</taxon>
        <taxon>Pseudomonas</taxon>
    </lineage>
</organism>
<keyword evidence="7" id="KW-0472">Membrane</keyword>